<dbReference type="GO" id="GO:0006508">
    <property type="term" value="P:proteolysis"/>
    <property type="evidence" value="ECO:0007669"/>
    <property type="project" value="UniProtKB-KW"/>
</dbReference>
<dbReference type="InterPro" id="IPR018114">
    <property type="entry name" value="TRYPSIN_HIS"/>
</dbReference>
<dbReference type="Gene3D" id="2.40.10.10">
    <property type="entry name" value="Trypsin-like serine proteases"/>
    <property type="match status" value="1"/>
</dbReference>
<dbReference type="PROSITE" id="PS50240">
    <property type="entry name" value="TRYPSIN_DOM"/>
    <property type="match status" value="1"/>
</dbReference>
<dbReference type="RefSeq" id="WP_130610301.1">
    <property type="nucleotide sequence ID" value="NZ_AP019368.1"/>
</dbReference>
<dbReference type="InterPro" id="IPR051487">
    <property type="entry name" value="Ser/Thr_Proteases_Immune/Dev"/>
</dbReference>
<evidence type="ECO:0000256" key="2">
    <source>
        <dbReference type="RuleBase" id="RU363034"/>
    </source>
</evidence>
<dbReference type="InterPro" id="IPR043504">
    <property type="entry name" value="Peptidase_S1_PA_chymotrypsin"/>
</dbReference>
<organism evidence="4 5">
    <name type="scientific">Fluviispira sanaruensis</name>
    <dbReference type="NCBI Taxonomy" id="2493639"/>
    <lineage>
        <taxon>Bacteria</taxon>
        <taxon>Pseudomonadati</taxon>
        <taxon>Bdellovibrionota</taxon>
        <taxon>Oligoflexia</taxon>
        <taxon>Silvanigrellales</taxon>
        <taxon>Silvanigrellaceae</taxon>
        <taxon>Fluviispira</taxon>
    </lineage>
</organism>
<dbReference type="PROSITE" id="PS00134">
    <property type="entry name" value="TRYPSIN_HIS"/>
    <property type="match status" value="1"/>
</dbReference>
<proteinExistence type="predicted"/>
<feature type="domain" description="Peptidase S1" evidence="3">
    <location>
        <begin position="81"/>
        <end position="356"/>
    </location>
</feature>
<dbReference type="PANTHER" id="PTHR24256">
    <property type="entry name" value="TRYPTASE-RELATED"/>
    <property type="match status" value="1"/>
</dbReference>
<keyword evidence="2" id="KW-0378">Hydrolase</keyword>
<dbReference type="OrthoDB" id="5289650at2"/>
<dbReference type="SUPFAM" id="SSF50494">
    <property type="entry name" value="Trypsin-like serine proteases"/>
    <property type="match status" value="1"/>
</dbReference>
<evidence type="ECO:0000313" key="5">
    <source>
        <dbReference type="Proteomes" id="UP000291236"/>
    </source>
</evidence>
<dbReference type="InterPro" id="IPR009003">
    <property type="entry name" value="Peptidase_S1_PA"/>
</dbReference>
<keyword evidence="2" id="KW-0720">Serine protease</keyword>
<accession>A0A4P2VKE9</accession>
<dbReference type="Proteomes" id="UP000291236">
    <property type="component" value="Chromosome"/>
</dbReference>
<keyword evidence="1" id="KW-1015">Disulfide bond</keyword>
<dbReference type="EMBL" id="AP019368">
    <property type="protein sequence ID" value="BBH53773.1"/>
    <property type="molecule type" value="Genomic_DNA"/>
</dbReference>
<reference evidence="4 5" key="1">
    <citation type="submission" date="2018-12" db="EMBL/GenBank/DDBJ databases">
        <title>Rubrispira sanarue gen. nov., sp., nov., a member of the order Silvanigrellales, isolated from a brackish lake in Hamamatsu Japan.</title>
        <authorList>
            <person name="Maejima Y."/>
            <person name="Iino T."/>
            <person name="Muraguchi Y."/>
            <person name="Fukuda K."/>
            <person name="Nojiri H."/>
            <person name="Ohkuma M."/>
            <person name="Moriuchi R."/>
            <person name="Dohra H."/>
            <person name="Kimbara K."/>
            <person name="Shintani M."/>
        </authorList>
    </citation>
    <scope>NUCLEOTIDE SEQUENCE [LARGE SCALE GENOMIC DNA]</scope>
    <source>
        <strain evidence="4 5">RF1110005</strain>
    </source>
</reference>
<protein>
    <recommendedName>
        <fullName evidence="3">Peptidase S1 domain-containing protein</fullName>
    </recommendedName>
</protein>
<dbReference type="PROSITE" id="PS00135">
    <property type="entry name" value="TRYPSIN_SER"/>
    <property type="match status" value="1"/>
</dbReference>
<evidence type="ECO:0000256" key="1">
    <source>
        <dbReference type="ARBA" id="ARBA00023157"/>
    </source>
</evidence>
<gene>
    <name evidence="4" type="ORF">JCM31447_22210</name>
</gene>
<keyword evidence="2" id="KW-0645">Protease</keyword>
<dbReference type="InterPro" id="IPR001314">
    <property type="entry name" value="Peptidase_S1A"/>
</dbReference>
<dbReference type="KEGG" id="sbf:JCM31447_22210"/>
<dbReference type="PRINTS" id="PR00722">
    <property type="entry name" value="CHYMOTRYPSIN"/>
</dbReference>
<dbReference type="GO" id="GO:0004252">
    <property type="term" value="F:serine-type endopeptidase activity"/>
    <property type="evidence" value="ECO:0007669"/>
    <property type="project" value="InterPro"/>
</dbReference>
<dbReference type="InterPro" id="IPR033116">
    <property type="entry name" value="TRYPSIN_SER"/>
</dbReference>
<evidence type="ECO:0000313" key="4">
    <source>
        <dbReference type="EMBL" id="BBH53773.1"/>
    </source>
</evidence>
<keyword evidence="5" id="KW-1185">Reference proteome</keyword>
<evidence type="ECO:0000259" key="3">
    <source>
        <dbReference type="PROSITE" id="PS50240"/>
    </source>
</evidence>
<sequence>MNIRNFLFSITCIFSIILNSCGSNGSSSIITPSNPGPASCLANSKFASSAKELNINIAQPTMKFSNPLTQIDPIQKKPLSIVGGTDATLNNTFAPAQTNTVAIILNGNTLCTGTVVASNLILTAAHCFDNVDFTSTSPGYVKFSNSLTTASSAAISCWQRNSNYISCAQYSIYACSLNDIAWVKINGNISAYGYSPVSILADPQNISTTETKWMAGFGKLNDNIVNSSGHKFFINTPIGGTHDQILSERVSLYNSGTSSSAFQNYLTVIGPYSALGTCEGDSGGPVYISRRNFTTGSTEYVLAALTQGNNNILTPKPSGSYPSFSYDYNIASNCNDGYSIYTTVGNYINWITSTSGVNVTTY</sequence>
<dbReference type="SMART" id="SM00020">
    <property type="entry name" value="Tryp_SPc"/>
    <property type="match status" value="1"/>
</dbReference>
<name>A0A4P2VKE9_FLUSA</name>
<dbReference type="Pfam" id="PF00089">
    <property type="entry name" value="Trypsin"/>
    <property type="match status" value="1"/>
</dbReference>
<dbReference type="AlphaFoldDB" id="A0A4P2VKE9"/>
<dbReference type="InterPro" id="IPR001254">
    <property type="entry name" value="Trypsin_dom"/>
</dbReference>